<feature type="compositionally biased region" description="Low complexity" evidence="1">
    <location>
        <begin position="80"/>
        <end position="93"/>
    </location>
</feature>
<gene>
    <name evidence="2" type="ORF">MIND_00933300</name>
</gene>
<feature type="region of interest" description="Disordered" evidence="1">
    <location>
        <begin position="70"/>
        <end position="110"/>
    </location>
</feature>
<feature type="region of interest" description="Disordered" evidence="1">
    <location>
        <begin position="1"/>
        <end position="49"/>
    </location>
</feature>
<proteinExistence type="predicted"/>
<dbReference type="Proteomes" id="UP000636479">
    <property type="component" value="Unassembled WGS sequence"/>
</dbReference>
<protein>
    <submittedName>
        <fullName evidence="2">Uncharacterized protein</fullName>
    </submittedName>
</protein>
<dbReference type="RefSeq" id="XP_037217369.1">
    <property type="nucleotide sequence ID" value="XM_037365957.1"/>
</dbReference>
<evidence type="ECO:0000256" key="1">
    <source>
        <dbReference type="SAM" id="MobiDB-lite"/>
    </source>
</evidence>
<dbReference type="GeneID" id="59348473"/>
<keyword evidence="3" id="KW-1185">Reference proteome</keyword>
<evidence type="ECO:0000313" key="2">
    <source>
        <dbReference type="EMBL" id="KAF7297010.1"/>
    </source>
</evidence>
<comment type="caution">
    <text evidence="2">The sequence shown here is derived from an EMBL/GenBank/DDBJ whole genome shotgun (WGS) entry which is preliminary data.</text>
</comment>
<name>A0A8H6SFQ0_9AGAR</name>
<dbReference type="AlphaFoldDB" id="A0A8H6SFQ0"/>
<dbReference type="EMBL" id="JACAZF010000008">
    <property type="protein sequence ID" value="KAF7297010.1"/>
    <property type="molecule type" value="Genomic_DNA"/>
</dbReference>
<feature type="region of interest" description="Disordered" evidence="1">
    <location>
        <begin position="338"/>
        <end position="383"/>
    </location>
</feature>
<feature type="region of interest" description="Disordered" evidence="1">
    <location>
        <begin position="156"/>
        <end position="221"/>
    </location>
</feature>
<feature type="compositionally biased region" description="Basic and acidic residues" evidence="1">
    <location>
        <begin position="339"/>
        <end position="351"/>
    </location>
</feature>
<evidence type="ECO:0000313" key="3">
    <source>
        <dbReference type="Proteomes" id="UP000636479"/>
    </source>
</evidence>
<organism evidence="2 3">
    <name type="scientific">Mycena indigotica</name>
    <dbReference type="NCBI Taxonomy" id="2126181"/>
    <lineage>
        <taxon>Eukaryota</taxon>
        <taxon>Fungi</taxon>
        <taxon>Dikarya</taxon>
        <taxon>Basidiomycota</taxon>
        <taxon>Agaricomycotina</taxon>
        <taxon>Agaricomycetes</taxon>
        <taxon>Agaricomycetidae</taxon>
        <taxon>Agaricales</taxon>
        <taxon>Marasmiineae</taxon>
        <taxon>Mycenaceae</taxon>
        <taxon>Mycena</taxon>
    </lineage>
</organism>
<sequence>MPKAFKRTVYKPPLSRKLGKSDPDDEEAAAQAHLHGNKEEDTGFGSSGVGLDSGLGGIAGLVQRERELQRAWNTDNASRAAAATATATATATAPGVQGKPAVKAEPALPVRQHAYTKMDVDKPVDGKAEPGSLCVPTFGSGGAPVGAAVKRESLEVDESLRDATSSSTALKREPIPARLPPAATPASLDQRTEVDNSRPGPRRRSRPEDTTTATVRPAASAARVPWAGRFTLVELPQTPEQRGAARRYGVHATSYRAVPVAAVEPVPVRAPIAPAPKRFTVVELPQTPAQRRAARLCGVHATSYRAVPVAQAEPAPAPAPIPRPPAPAPQRFTLVELPQTREQRRAAERYGVHARTHRVVPIGPPDSEPHRDAPPGQRRGARC</sequence>
<reference evidence="2" key="1">
    <citation type="submission" date="2020-05" db="EMBL/GenBank/DDBJ databases">
        <title>Mycena genomes resolve the evolution of fungal bioluminescence.</title>
        <authorList>
            <person name="Tsai I.J."/>
        </authorList>
    </citation>
    <scope>NUCLEOTIDE SEQUENCE</scope>
    <source>
        <strain evidence="2">171206Taipei</strain>
    </source>
</reference>
<accession>A0A8H6SFQ0</accession>